<dbReference type="GeneID" id="98673501"/>
<dbReference type="SUPFAM" id="SSF53448">
    <property type="entry name" value="Nucleotide-diphospho-sugar transferases"/>
    <property type="match status" value="1"/>
</dbReference>
<dbReference type="AlphaFoldDB" id="A0A4Y1X3I7"/>
<dbReference type="Gene3D" id="3.90.550.10">
    <property type="entry name" value="Spore Coat Polysaccharide Biosynthesis Protein SpsA, Chain A"/>
    <property type="match status" value="1"/>
</dbReference>
<evidence type="ECO:0000256" key="1">
    <source>
        <dbReference type="ARBA" id="ARBA00022679"/>
    </source>
</evidence>
<dbReference type="KEGG" id="ada:A5CPEGH6_15260"/>
<evidence type="ECO:0000259" key="3">
    <source>
        <dbReference type="Pfam" id="PF02709"/>
    </source>
</evidence>
<dbReference type="PANTHER" id="PTHR43685">
    <property type="entry name" value="GLYCOSYLTRANSFERASE"/>
    <property type="match status" value="1"/>
</dbReference>
<dbReference type="InterPro" id="IPR027791">
    <property type="entry name" value="Galactosyl_T_C"/>
</dbReference>
<dbReference type="Pfam" id="PF02709">
    <property type="entry name" value="Glyco_transf_7C"/>
    <property type="match status" value="1"/>
</dbReference>
<feature type="domain" description="Galactosyltransferase C-terminal" evidence="3">
    <location>
        <begin position="164"/>
        <end position="227"/>
    </location>
</feature>
<dbReference type="EMBL" id="AP019736">
    <property type="protein sequence ID" value="BBL06888.1"/>
    <property type="molecule type" value="Genomic_DNA"/>
</dbReference>
<sequence>MTVSLIISTYNWPRALYLCLDSVMQQSVLPDEILIADDGSGMETRDVVRHFERISPVPVRHIWHEDRGFRVAAIRNKAIAASRCDYLIQIDGDLILQRNFIQDHIAFAKEGHYVAGSRGIITEALTRKVLSGEITSLSALSRGVRNSNNALRIPIAAVLYRMLAPSRTPRSCNMALWRKDALRVNGYDETFEGWGYEDTELGLRLENSGIRQRLMKFSGIVFHLHHDKASREGCPANEQRYMKSIREHRTWSPAGIDRHLSPAGQAEIFAAFSPAAALGK</sequence>
<evidence type="ECO:0000313" key="5">
    <source>
        <dbReference type="Proteomes" id="UP000319374"/>
    </source>
</evidence>
<dbReference type="OrthoDB" id="9815923at2"/>
<evidence type="ECO:0000259" key="2">
    <source>
        <dbReference type="Pfam" id="PF00535"/>
    </source>
</evidence>
<feature type="domain" description="Glycosyltransferase 2-like" evidence="2">
    <location>
        <begin position="4"/>
        <end position="140"/>
    </location>
</feature>
<dbReference type="InterPro" id="IPR029044">
    <property type="entry name" value="Nucleotide-diphossugar_trans"/>
</dbReference>
<gene>
    <name evidence="4" type="ORF">A5CPEGH6_15260</name>
</gene>
<dbReference type="CDD" id="cd06420">
    <property type="entry name" value="GT2_Chondriotin_Pol_N"/>
    <property type="match status" value="1"/>
</dbReference>
<proteinExistence type="predicted"/>
<accession>A0A4Y1X3I7</accession>
<dbReference type="Proteomes" id="UP000319374">
    <property type="component" value="Chromosome"/>
</dbReference>
<name>A0A4Y1X3I7_9BACT</name>
<dbReference type="GO" id="GO:0016740">
    <property type="term" value="F:transferase activity"/>
    <property type="evidence" value="ECO:0007669"/>
    <property type="project" value="UniProtKB-KW"/>
</dbReference>
<dbReference type="InterPro" id="IPR050834">
    <property type="entry name" value="Glycosyltransf_2"/>
</dbReference>
<protein>
    <submittedName>
        <fullName evidence="4">Glycosyl transferase</fullName>
    </submittedName>
</protein>
<organism evidence="4 5">
    <name type="scientific">Alistipes dispar</name>
    <dbReference type="NCBI Taxonomy" id="2585119"/>
    <lineage>
        <taxon>Bacteria</taxon>
        <taxon>Pseudomonadati</taxon>
        <taxon>Bacteroidota</taxon>
        <taxon>Bacteroidia</taxon>
        <taxon>Bacteroidales</taxon>
        <taxon>Rikenellaceae</taxon>
        <taxon>Alistipes</taxon>
    </lineage>
</organism>
<dbReference type="Pfam" id="PF00535">
    <property type="entry name" value="Glycos_transf_2"/>
    <property type="match status" value="1"/>
</dbReference>
<dbReference type="RefSeq" id="WP_141428754.1">
    <property type="nucleotide sequence ID" value="NZ_AP019736.1"/>
</dbReference>
<dbReference type="InterPro" id="IPR001173">
    <property type="entry name" value="Glyco_trans_2-like"/>
</dbReference>
<evidence type="ECO:0000313" key="4">
    <source>
        <dbReference type="EMBL" id="BBL06888.1"/>
    </source>
</evidence>
<reference evidence="5" key="1">
    <citation type="submission" date="2019-06" db="EMBL/GenBank/DDBJ databases">
        <title>Alistipes onderdonkii subsp. vulgaris subsp. nov., Alistipes dispar sp. nov. and Alistipes communis sp. nov., isolated from human faeces, and creation of Alistipes onderdonkii subsp. onderdonkii subsp. nov.</title>
        <authorList>
            <person name="Sakamoto M."/>
            <person name="Ikeyama N."/>
            <person name="Ogata Y."/>
            <person name="Suda W."/>
            <person name="Iino T."/>
            <person name="Hattori M."/>
            <person name="Ohkuma M."/>
        </authorList>
    </citation>
    <scope>NUCLEOTIDE SEQUENCE [LARGE SCALE GENOMIC DNA]</scope>
    <source>
        <strain evidence="5">5CPEGH6</strain>
    </source>
</reference>
<keyword evidence="1 4" id="KW-0808">Transferase</keyword>
<dbReference type="PANTHER" id="PTHR43685:SF3">
    <property type="entry name" value="SLR2126 PROTEIN"/>
    <property type="match status" value="1"/>
</dbReference>
<keyword evidence="5" id="KW-1185">Reference proteome</keyword>